<keyword evidence="3" id="KW-1185">Reference proteome</keyword>
<proteinExistence type="predicted"/>
<evidence type="ECO:0000256" key="1">
    <source>
        <dbReference type="SAM" id="MobiDB-lite"/>
    </source>
</evidence>
<name>A0A8R1EGG8_CAEJA</name>
<feature type="compositionally biased region" description="Polar residues" evidence="1">
    <location>
        <begin position="18"/>
        <end position="31"/>
    </location>
</feature>
<dbReference type="AlphaFoldDB" id="A0A8R1EGG8"/>
<organism evidence="2 3">
    <name type="scientific">Caenorhabditis japonica</name>
    <dbReference type="NCBI Taxonomy" id="281687"/>
    <lineage>
        <taxon>Eukaryota</taxon>
        <taxon>Metazoa</taxon>
        <taxon>Ecdysozoa</taxon>
        <taxon>Nematoda</taxon>
        <taxon>Chromadorea</taxon>
        <taxon>Rhabditida</taxon>
        <taxon>Rhabditina</taxon>
        <taxon>Rhabditomorpha</taxon>
        <taxon>Rhabditoidea</taxon>
        <taxon>Rhabditidae</taxon>
        <taxon>Peloderinae</taxon>
        <taxon>Caenorhabditis</taxon>
    </lineage>
</organism>
<feature type="region of interest" description="Disordered" evidence="1">
    <location>
        <begin position="1"/>
        <end position="41"/>
    </location>
</feature>
<protein>
    <submittedName>
        <fullName evidence="2">Uncharacterized protein</fullName>
    </submittedName>
</protein>
<dbReference type="EnsemblMetazoa" id="CJA33591.1">
    <property type="protein sequence ID" value="CJA33591.1"/>
    <property type="gene ID" value="WBGene00209438"/>
</dbReference>
<evidence type="ECO:0000313" key="3">
    <source>
        <dbReference type="Proteomes" id="UP000005237"/>
    </source>
</evidence>
<dbReference type="Proteomes" id="UP000005237">
    <property type="component" value="Unassembled WGS sequence"/>
</dbReference>
<evidence type="ECO:0000313" key="2">
    <source>
        <dbReference type="EnsemblMetazoa" id="CJA33591.1"/>
    </source>
</evidence>
<reference evidence="3" key="1">
    <citation type="submission" date="2010-08" db="EMBL/GenBank/DDBJ databases">
        <authorList>
            <consortium name="Caenorhabditis japonica Sequencing Consortium"/>
            <person name="Wilson R.K."/>
        </authorList>
    </citation>
    <scope>NUCLEOTIDE SEQUENCE [LARGE SCALE GENOMIC DNA]</scope>
    <source>
        <strain evidence="3">DF5081</strain>
    </source>
</reference>
<accession>A0A8R1EGG8</accession>
<sequence length="90" mass="9869">MSEDEKDEKTEKMEGSDSGDSGFNGANNECGTFSDLSDTSDSSDILTIALEEKIKQLKEVQAQLSRESDLLLFRLGNSESTTTSPQKEDK</sequence>
<reference evidence="2" key="2">
    <citation type="submission" date="2022-06" db="UniProtKB">
        <authorList>
            <consortium name="EnsemblMetazoa"/>
        </authorList>
    </citation>
    <scope>IDENTIFICATION</scope>
    <source>
        <strain evidence="2">DF5081</strain>
    </source>
</reference>